<evidence type="ECO:0000313" key="1">
    <source>
        <dbReference type="EMBL" id="KAH3861314.1"/>
    </source>
</evidence>
<dbReference type="Proteomes" id="UP000828390">
    <property type="component" value="Unassembled WGS sequence"/>
</dbReference>
<accession>A0A9D4RAM4</accession>
<gene>
    <name evidence="1" type="ORF">DPMN_024241</name>
</gene>
<evidence type="ECO:0000313" key="2">
    <source>
        <dbReference type="Proteomes" id="UP000828390"/>
    </source>
</evidence>
<reference evidence="1" key="1">
    <citation type="journal article" date="2019" name="bioRxiv">
        <title>The Genome of the Zebra Mussel, Dreissena polymorpha: A Resource for Invasive Species Research.</title>
        <authorList>
            <person name="McCartney M.A."/>
            <person name="Auch B."/>
            <person name="Kono T."/>
            <person name="Mallez S."/>
            <person name="Zhang Y."/>
            <person name="Obille A."/>
            <person name="Becker A."/>
            <person name="Abrahante J.E."/>
            <person name="Garbe J."/>
            <person name="Badalamenti J.P."/>
            <person name="Herman A."/>
            <person name="Mangelson H."/>
            <person name="Liachko I."/>
            <person name="Sullivan S."/>
            <person name="Sone E.D."/>
            <person name="Koren S."/>
            <person name="Silverstein K.A.T."/>
            <person name="Beckman K.B."/>
            <person name="Gohl D.M."/>
        </authorList>
    </citation>
    <scope>NUCLEOTIDE SEQUENCE</scope>
    <source>
        <strain evidence="1">Duluth1</strain>
        <tissue evidence="1">Whole animal</tissue>
    </source>
</reference>
<dbReference type="EMBL" id="JAIWYP010000002">
    <property type="protein sequence ID" value="KAH3861314.1"/>
    <property type="molecule type" value="Genomic_DNA"/>
</dbReference>
<organism evidence="1 2">
    <name type="scientific">Dreissena polymorpha</name>
    <name type="common">Zebra mussel</name>
    <name type="synonym">Mytilus polymorpha</name>
    <dbReference type="NCBI Taxonomy" id="45954"/>
    <lineage>
        <taxon>Eukaryota</taxon>
        <taxon>Metazoa</taxon>
        <taxon>Spiralia</taxon>
        <taxon>Lophotrochozoa</taxon>
        <taxon>Mollusca</taxon>
        <taxon>Bivalvia</taxon>
        <taxon>Autobranchia</taxon>
        <taxon>Heteroconchia</taxon>
        <taxon>Euheterodonta</taxon>
        <taxon>Imparidentia</taxon>
        <taxon>Neoheterodontei</taxon>
        <taxon>Myida</taxon>
        <taxon>Dreissenoidea</taxon>
        <taxon>Dreissenidae</taxon>
        <taxon>Dreissena</taxon>
    </lineage>
</organism>
<protein>
    <submittedName>
        <fullName evidence="1">Uncharacterized protein</fullName>
    </submittedName>
</protein>
<comment type="caution">
    <text evidence="1">The sequence shown here is derived from an EMBL/GenBank/DDBJ whole genome shotgun (WGS) entry which is preliminary data.</text>
</comment>
<dbReference type="AlphaFoldDB" id="A0A9D4RAM4"/>
<proteinExistence type="predicted"/>
<reference evidence="1" key="2">
    <citation type="submission" date="2020-11" db="EMBL/GenBank/DDBJ databases">
        <authorList>
            <person name="McCartney M.A."/>
            <person name="Auch B."/>
            <person name="Kono T."/>
            <person name="Mallez S."/>
            <person name="Becker A."/>
            <person name="Gohl D.M."/>
            <person name="Silverstein K.A.T."/>
            <person name="Koren S."/>
            <person name="Bechman K.B."/>
            <person name="Herman A."/>
            <person name="Abrahante J.E."/>
            <person name="Garbe J."/>
        </authorList>
    </citation>
    <scope>NUCLEOTIDE SEQUENCE</scope>
    <source>
        <strain evidence="1">Duluth1</strain>
        <tissue evidence="1">Whole animal</tissue>
    </source>
</reference>
<keyword evidence="2" id="KW-1185">Reference proteome</keyword>
<sequence>MVHVPGKKNLGPDAASRHPTGCPECLVLPGESPDTDKEVDTSCHDALPCLYQHANDIDVAEDFSTVAAAKCTLNAVV</sequence>
<name>A0A9D4RAM4_DREPO</name>